<evidence type="ECO:0000259" key="2">
    <source>
        <dbReference type="Pfam" id="PF13786"/>
    </source>
</evidence>
<feature type="transmembrane region" description="Helical" evidence="1">
    <location>
        <begin position="50"/>
        <end position="69"/>
    </location>
</feature>
<organism evidence="4 5">
    <name type="scientific">Hungatella hathewayi</name>
    <dbReference type="NCBI Taxonomy" id="154046"/>
    <lineage>
        <taxon>Bacteria</taxon>
        <taxon>Bacillati</taxon>
        <taxon>Bacillota</taxon>
        <taxon>Clostridia</taxon>
        <taxon>Lachnospirales</taxon>
        <taxon>Lachnospiraceae</taxon>
        <taxon>Hungatella</taxon>
    </lineage>
</organism>
<evidence type="ECO:0000259" key="3">
    <source>
        <dbReference type="Pfam" id="PF18705"/>
    </source>
</evidence>
<dbReference type="Pfam" id="PF18705">
    <property type="entry name" value="DUF5643"/>
    <property type="match status" value="1"/>
</dbReference>
<keyword evidence="1" id="KW-0472">Membrane</keyword>
<name>A0A3E2WZK9_9FIRM</name>
<reference evidence="4 5" key="1">
    <citation type="submission" date="2018-08" db="EMBL/GenBank/DDBJ databases">
        <title>A genome reference for cultivated species of the human gut microbiota.</title>
        <authorList>
            <person name="Zou Y."/>
            <person name="Xue W."/>
            <person name="Luo G."/>
        </authorList>
    </citation>
    <scope>NUCLEOTIDE SEQUENCE [LARGE SCALE GENOMIC DNA]</scope>
    <source>
        <strain evidence="4 5">AF19-21</strain>
    </source>
</reference>
<accession>A0A3E2WZK9</accession>
<keyword evidence="1" id="KW-1133">Transmembrane helix</keyword>
<evidence type="ECO:0000313" key="5">
    <source>
        <dbReference type="Proteomes" id="UP000261111"/>
    </source>
</evidence>
<protein>
    <submittedName>
        <fullName evidence="4">DUF4179 domain-containing protein</fullName>
    </submittedName>
</protein>
<dbReference type="Gene3D" id="2.60.40.1640">
    <property type="entry name" value="Conserved domain protein"/>
    <property type="match status" value="1"/>
</dbReference>
<feature type="domain" description="DUF4179" evidence="2">
    <location>
        <begin position="47"/>
        <end position="129"/>
    </location>
</feature>
<dbReference type="Gene3D" id="2.60.40.1630">
    <property type="entry name" value="bacillus anthracis domain"/>
    <property type="match status" value="1"/>
</dbReference>
<comment type="caution">
    <text evidence="4">The sequence shown here is derived from an EMBL/GenBank/DDBJ whole genome shotgun (WGS) entry which is preliminary data.</text>
</comment>
<sequence>MNMKSNIYMLLNDIDSEADAFQEEEWSELETKRVKKKVLGRVRRKGKKKYVMAGVCAAAAFALLTVMPLRGAVADAVEQLSYRIGTFLGIDKNLAPYEQIVNQSVTEDGITITLNSVVLDVDELVVSTTEVYEDAITEGGPGLMGNVYINGVRASGAAGGGSYTTDEHTREVVMKYYLNQVDLAELSQEVNVAIRFSDYEENRGSWEFKFTASGEQLSADTQTIDLTYQYQLPDGCNITFTKYTSNAMGQKIFYTNDGNKNDYDMKLEGTDNLGNPVSFYVSSSNEEGGRFVIDNSAGNLSDEAETLTLTPYAVKYPETSGRLSNDFEQVGEAFTIEVR</sequence>
<dbReference type="Pfam" id="PF13786">
    <property type="entry name" value="DUF4179"/>
    <property type="match status" value="1"/>
</dbReference>
<feature type="domain" description="DUF5643" evidence="3">
    <location>
        <begin position="221"/>
        <end position="337"/>
    </location>
</feature>
<dbReference type="AlphaFoldDB" id="A0A3E2WZK9"/>
<evidence type="ECO:0000256" key="1">
    <source>
        <dbReference type="SAM" id="Phobius"/>
    </source>
</evidence>
<dbReference type="InterPro" id="IPR040680">
    <property type="entry name" value="DUF5643"/>
</dbReference>
<dbReference type="Proteomes" id="UP000261111">
    <property type="component" value="Unassembled WGS sequence"/>
</dbReference>
<gene>
    <name evidence="4" type="ORF">DWX41_04690</name>
</gene>
<dbReference type="EMBL" id="QVIA01000004">
    <property type="protein sequence ID" value="RGC34066.1"/>
    <property type="molecule type" value="Genomic_DNA"/>
</dbReference>
<keyword evidence="1" id="KW-0812">Transmembrane</keyword>
<evidence type="ECO:0000313" key="4">
    <source>
        <dbReference type="EMBL" id="RGC34066.1"/>
    </source>
</evidence>
<proteinExistence type="predicted"/>
<dbReference type="InterPro" id="IPR025436">
    <property type="entry name" value="DUF4179"/>
</dbReference>